<evidence type="ECO:0000256" key="2">
    <source>
        <dbReference type="ARBA" id="ARBA00022516"/>
    </source>
</evidence>
<dbReference type="UniPathway" id="UPA00085"/>
<dbReference type="PANTHER" id="PTHR30309">
    <property type="entry name" value="INNER MEMBRANE PROTEIN YGIH"/>
    <property type="match status" value="1"/>
</dbReference>
<keyword evidence="12" id="KW-1185">Reference proteome</keyword>
<keyword evidence="10" id="KW-0997">Cell inner membrane</keyword>
<keyword evidence="8 10" id="KW-0594">Phospholipid biosynthesis</keyword>
<comment type="similarity">
    <text evidence="10">Belongs to the PlsY family.</text>
</comment>
<dbReference type="GO" id="GO:0008654">
    <property type="term" value="P:phospholipid biosynthetic process"/>
    <property type="evidence" value="ECO:0007669"/>
    <property type="project" value="UniProtKB-UniRule"/>
</dbReference>
<sequence>MPLPDWTIFALAVIGGYLLGSIPFGVVTTKLAGIDIRSIGSGNIGATNVLRTGRKDLALITFLGDTGKGAMAVGLTFALLLSVDQATRQTGMALAGGAAFLGHLFPVWLKFKGGKGVATFLGTLFAAAWPMGLLAAGTWLLTAFIFRISSLSALVAAALIAPLGLLIDQPHAFVVMALFMAVLIYVRHRDNIRRLLKGEEPKIGKKKDAGPAADA</sequence>
<dbReference type="PANTHER" id="PTHR30309:SF0">
    <property type="entry name" value="GLYCEROL-3-PHOSPHATE ACYLTRANSFERASE-RELATED"/>
    <property type="match status" value="1"/>
</dbReference>
<evidence type="ECO:0000256" key="8">
    <source>
        <dbReference type="ARBA" id="ARBA00023209"/>
    </source>
</evidence>
<dbReference type="InterPro" id="IPR003811">
    <property type="entry name" value="G3P_acylTferase_PlsY"/>
</dbReference>
<dbReference type="KEGG" id="aex:Astex_3192"/>
<comment type="function">
    <text evidence="10">Catalyzes the transfer of an acyl group from acyl-phosphate (acyl-PO(4)) to glycerol-3-phosphate (G3P) to form lysophosphatidic acid (LPA). This enzyme utilizes acyl-phosphate as fatty acyl donor, but not acyl-CoA or acyl-ACP.</text>
</comment>
<dbReference type="GO" id="GO:0005886">
    <property type="term" value="C:plasma membrane"/>
    <property type="evidence" value="ECO:0007669"/>
    <property type="project" value="UniProtKB-SubCell"/>
</dbReference>
<dbReference type="eggNOG" id="COG0344">
    <property type="taxonomic scope" value="Bacteria"/>
</dbReference>
<evidence type="ECO:0000313" key="11">
    <source>
        <dbReference type="EMBL" id="ADU14827.1"/>
    </source>
</evidence>
<dbReference type="SMART" id="SM01207">
    <property type="entry name" value="G3P_acyltransf"/>
    <property type="match status" value="1"/>
</dbReference>
<keyword evidence="7 10" id="KW-0472">Membrane</keyword>
<dbReference type="Pfam" id="PF02660">
    <property type="entry name" value="G3P_acyltransf"/>
    <property type="match status" value="1"/>
</dbReference>
<dbReference type="AlphaFoldDB" id="E8RTK6"/>
<feature type="transmembrane region" description="Helical" evidence="10">
    <location>
        <begin position="171"/>
        <end position="187"/>
    </location>
</feature>
<dbReference type="GO" id="GO:0043772">
    <property type="term" value="F:acyl-phosphate glycerol-3-phosphate acyltransferase activity"/>
    <property type="evidence" value="ECO:0007669"/>
    <property type="project" value="UniProtKB-UniRule"/>
</dbReference>
<keyword evidence="3 10" id="KW-0808">Transferase</keyword>
<comment type="catalytic activity">
    <reaction evidence="10">
        <text>an acyl phosphate + sn-glycerol 3-phosphate = a 1-acyl-sn-glycero-3-phosphate + phosphate</text>
        <dbReference type="Rhea" id="RHEA:34075"/>
        <dbReference type="ChEBI" id="CHEBI:43474"/>
        <dbReference type="ChEBI" id="CHEBI:57597"/>
        <dbReference type="ChEBI" id="CHEBI:57970"/>
        <dbReference type="ChEBI" id="CHEBI:59918"/>
        <dbReference type="EC" id="2.3.1.275"/>
    </reaction>
</comment>
<dbReference type="OrthoDB" id="9777124at2"/>
<gene>
    <name evidence="10" type="primary">plsY</name>
    <name evidence="11" type="ordered locus">Astex_3192</name>
</gene>
<evidence type="ECO:0000256" key="7">
    <source>
        <dbReference type="ARBA" id="ARBA00023136"/>
    </source>
</evidence>
<evidence type="ECO:0000256" key="1">
    <source>
        <dbReference type="ARBA" id="ARBA00022475"/>
    </source>
</evidence>
<evidence type="ECO:0000313" key="12">
    <source>
        <dbReference type="Proteomes" id="UP000001492"/>
    </source>
</evidence>
<dbReference type="HOGENOM" id="CLU_081254_1_0_5"/>
<keyword evidence="9 10" id="KW-1208">Phospholipid metabolism</keyword>
<keyword evidence="1 10" id="KW-1003">Cell membrane</keyword>
<feature type="transmembrane region" description="Helical" evidence="10">
    <location>
        <begin position="91"/>
        <end position="111"/>
    </location>
</feature>
<feature type="transmembrane region" description="Helical" evidence="10">
    <location>
        <begin position="117"/>
        <end position="137"/>
    </location>
</feature>
<dbReference type="EMBL" id="CP002396">
    <property type="protein sequence ID" value="ADU14827.1"/>
    <property type="molecule type" value="Genomic_DNA"/>
</dbReference>
<feature type="transmembrane region" description="Helical" evidence="10">
    <location>
        <begin position="6"/>
        <end position="27"/>
    </location>
</feature>
<comment type="subcellular location">
    <subcellularLocation>
        <location evidence="10">Cell inner membrane</location>
        <topology evidence="10">Multi-pass membrane protein</topology>
    </subcellularLocation>
</comment>
<keyword evidence="2 10" id="KW-0444">Lipid biosynthesis</keyword>
<evidence type="ECO:0000256" key="3">
    <source>
        <dbReference type="ARBA" id="ARBA00022679"/>
    </source>
</evidence>
<accession>E8RTK6</accession>
<dbReference type="NCBIfam" id="TIGR00023">
    <property type="entry name" value="glycerol-3-phosphate 1-O-acyltransferase PlsY"/>
    <property type="match status" value="1"/>
</dbReference>
<name>E8RTK6_ASTEC</name>
<feature type="transmembrane region" description="Helical" evidence="10">
    <location>
        <begin position="144"/>
        <end position="165"/>
    </location>
</feature>
<dbReference type="RefSeq" id="WP_013480648.1">
    <property type="nucleotide sequence ID" value="NC_014817.1"/>
</dbReference>
<keyword evidence="4 10" id="KW-0812">Transmembrane</keyword>
<keyword evidence="5 10" id="KW-1133">Transmembrane helix</keyword>
<organism evidence="11 12">
    <name type="scientific">Asticcacaulis excentricus (strain ATCC 15261 / DSM 4724 / KCTC 12464 / NCIMB 9791 / VKM B-1370 / CB 48)</name>
    <dbReference type="NCBI Taxonomy" id="573065"/>
    <lineage>
        <taxon>Bacteria</taxon>
        <taxon>Pseudomonadati</taxon>
        <taxon>Pseudomonadota</taxon>
        <taxon>Alphaproteobacteria</taxon>
        <taxon>Caulobacterales</taxon>
        <taxon>Caulobacteraceae</taxon>
        <taxon>Asticcacaulis</taxon>
    </lineage>
</organism>
<evidence type="ECO:0000256" key="4">
    <source>
        <dbReference type="ARBA" id="ARBA00022692"/>
    </source>
</evidence>
<proteinExistence type="inferred from homology"/>
<evidence type="ECO:0000256" key="9">
    <source>
        <dbReference type="ARBA" id="ARBA00023264"/>
    </source>
</evidence>
<dbReference type="STRING" id="573065.Astex_3192"/>
<evidence type="ECO:0000256" key="10">
    <source>
        <dbReference type="HAMAP-Rule" id="MF_01043"/>
    </source>
</evidence>
<comment type="subunit">
    <text evidence="10">Probably interacts with PlsX.</text>
</comment>
<evidence type="ECO:0000256" key="5">
    <source>
        <dbReference type="ARBA" id="ARBA00022989"/>
    </source>
</evidence>
<dbReference type="EC" id="2.3.1.275" evidence="10"/>
<evidence type="ECO:0000256" key="6">
    <source>
        <dbReference type="ARBA" id="ARBA00023098"/>
    </source>
</evidence>
<keyword evidence="6 10" id="KW-0443">Lipid metabolism</keyword>
<reference evidence="12" key="1">
    <citation type="submission" date="2010-12" db="EMBL/GenBank/DDBJ databases">
        <title>Complete sequence of chromosome 2 of Asticcacaulis excentricus CB 48.</title>
        <authorList>
            <consortium name="US DOE Joint Genome Institute"/>
            <person name="Lucas S."/>
            <person name="Copeland A."/>
            <person name="Lapidus A."/>
            <person name="Cheng J.-F."/>
            <person name="Bruce D."/>
            <person name="Goodwin L."/>
            <person name="Pitluck S."/>
            <person name="Teshima H."/>
            <person name="Davenport K."/>
            <person name="Detter J.C."/>
            <person name="Han C."/>
            <person name="Tapia R."/>
            <person name="Land M."/>
            <person name="Hauser L."/>
            <person name="Jeffries C."/>
            <person name="Kyrpides N."/>
            <person name="Ivanova N."/>
            <person name="Ovchinnikova G."/>
            <person name="Brun Y.V."/>
            <person name="Woyke T."/>
        </authorList>
    </citation>
    <scope>NUCLEOTIDE SEQUENCE [LARGE SCALE GENOMIC DNA]</scope>
    <source>
        <strain evidence="12">ATCC 15261 / DSM 4724 / KCTC 12464 / NCIMB 9791 / VKM B-1370 / CB 48</strain>
    </source>
</reference>
<protein>
    <recommendedName>
        <fullName evidence="10">Glycerol-3-phosphate acyltransferase</fullName>
    </recommendedName>
    <alternativeName>
        <fullName evidence="10">Acyl-PO4 G3P acyltransferase</fullName>
    </alternativeName>
    <alternativeName>
        <fullName evidence="10">Acyl-phosphate--glycerol-3-phosphate acyltransferase</fullName>
    </alternativeName>
    <alternativeName>
        <fullName evidence="10">G3P acyltransferase</fullName>
        <shortName evidence="10">GPAT</shortName>
        <ecNumber evidence="10">2.3.1.275</ecNumber>
    </alternativeName>
    <alternativeName>
        <fullName evidence="10">Lysophosphatidic acid synthase</fullName>
        <shortName evidence="10">LPA synthase</shortName>
    </alternativeName>
</protein>
<dbReference type="Proteomes" id="UP000001492">
    <property type="component" value="Chromosome 2"/>
</dbReference>
<dbReference type="HAMAP" id="MF_01043">
    <property type="entry name" value="PlsY"/>
    <property type="match status" value="1"/>
</dbReference>
<comment type="pathway">
    <text evidence="10">Lipid metabolism; phospholipid metabolism.</text>
</comment>